<accession>A0A378YWY9</accession>
<dbReference type="PANTHER" id="PTHR35535:SF1">
    <property type="entry name" value="HEAT SHOCK PROTEIN HSLJ"/>
    <property type="match status" value="1"/>
</dbReference>
<protein>
    <submittedName>
        <fullName evidence="3">Heat-inducible protein</fullName>
    </submittedName>
</protein>
<evidence type="ECO:0000259" key="2">
    <source>
        <dbReference type="Pfam" id="PF03724"/>
    </source>
</evidence>
<sequence length="261" mass="26542">MPATRLWGGLLVAAAAIAVAGCSSGGDDGATPAATPMGRDFVSTEVEGLPIPGGGPLTLSFREGRVTANAGCNTATGPVNLDGGVLNAGQLATTLMGCPDDRAQADAWQEGLLKSEPTWKLDGDTLVVSGNGSTVTLLDREVAHPDKPLTGTTWVVTAVLTPEAEIRSQTIDEVRPTLLIAADGAVSGSAGCNGMIGTAEISGTDVTFQIGTTKKLCDPQVMELEQQVLSALNGTVTATVEADTLTLRNQADGSGLKLRAE</sequence>
<dbReference type="InterPro" id="IPR053147">
    <property type="entry name" value="Hsp_HslJ-like"/>
</dbReference>
<reference evidence="3 4" key="1">
    <citation type="submission" date="2018-06" db="EMBL/GenBank/DDBJ databases">
        <authorList>
            <consortium name="Pathogen Informatics"/>
            <person name="Doyle S."/>
        </authorList>
    </citation>
    <scope>NUCLEOTIDE SEQUENCE [LARGE SCALE GENOMIC DNA]</scope>
    <source>
        <strain evidence="3 4">NCTC1934</strain>
    </source>
</reference>
<dbReference type="InterPro" id="IPR038670">
    <property type="entry name" value="HslJ-like_sf"/>
</dbReference>
<dbReference type="Gene3D" id="2.40.128.270">
    <property type="match status" value="2"/>
</dbReference>
<keyword evidence="1" id="KW-0732">Signal</keyword>
<dbReference type="RefSeq" id="WP_039814930.1">
    <property type="nucleotide sequence ID" value="NZ_UGRY01000002.1"/>
</dbReference>
<dbReference type="STRING" id="1406858.GCA_000710895_06636"/>
<dbReference type="PANTHER" id="PTHR35535">
    <property type="entry name" value="HEAT SHOCK PROTEIN HSLJ"/>
    <property type="match status" value="1"/>
</dbReference>
<dbReference type="Pfam" id="PF03724">
    <property type="entry name" value="META"/>
    <property type="match status" value="2"/>
</dbReference>
<evidence type="ECO:0000313" key="3">
    <source>
        <dbReference type="EMBL" id="SUA81020.1"/>
    </source>
</evidence>
<keyword evidence="4" id="KW-1185">Reference proteome</keyword>
<dbReference type="InterPro" id="IPR005184">
    <property type="entry name" value="DUF306_Meta_HslJ"/>
</dbReference>
<dbReference type="OrthoDB" id="507754at2"/>
<dbReference type="AlphaFoldDB" id="A0A378YWY9"/>
<organism evidence="3 4">
    <name type="scientific">Nocardia otitidiscaviarum</name>
    <dbReference type="NCBI Taxonomy" id="1823"/>
    <lineage>
        <taxon>Bacteria</taxon>
        <taxon>Bacillati</taxon>
        <taxon>Actinomycetota</taxon>
        <taxon>Actinomycetes</taxon>
        <taxon>Mycobacteriales</taxon>
        <taxon>Nocardiaceae</taxon>
        <taxon>Nocardia</taxon>
    </lineage>
</organism>
<dbReference type="Proteomes" id="UP000255467">
    <property type="component" value="Unassembled WGS sequence"/>
</dbReference>
<feature type="chain" id="PRO_5039377457" evidence="1">
    <location>
        <begin position="26"/>
        <end position="261"/>
    </location>
</feature>
<dbReference type="PROSITE" id="PS51257">
    <property type="entry name" value="PROKAR_LIPOPROTEIN"/>
    <property type="match status" value="1"/>
</dbReference>
<feature type="domain" description="DUF306" evidence="2">
    <location>
        <begin position="38"/>
        <end position="135"/>
    </location>
</feature>
<name>A0A378YWY9_9NOCA</name>
<evidence type="ECO:0000313" key="4">
    <source>
        <dbReference type="Proteomes" id="UP000255467"/>
    </source>
</evidence>
<dbReference type="EMBL" id="UGRY01000002">
    <property type="protein sequence ID" value="SUA81020.1"/>
    <property type="molecule type" value="Genomic_DNA"/>
</dbReference>
<evidence type="ECO:0000256" key="1">
    <source>
        <dbReference type="SAM" id="SignalP"/>
    </source>
</evidence>
<proteinExistence type="predicted"/>
<feature type="signal peptide" evidence="1">
    <location>
        <begin position="1"/>
        <end position="25"/>
    </location>
</feature>
<gene>
    <name evidence="3" type="ORF">NCTC1934_04566</name>
</gene>
<feature type="domain" description="DUF306" evidence="2">
    <location>
        <begin position="147"/>
        <end position="254"/>
    </location>
</feature>